<keyword evidence="3" id="KW-1185">Reference proteome</keyword>
<name>A0A6N9TD91_9HYPH</name>
<proteinExistence type="predicted"/>
<accession>A0A6N9TD91</accession>
<evidence type="ECO:0000313" key="2">
    <source>
        <dbReference type="EMBL" id="NDW06838.1"/>
    </source>
</evidence>
<evidence type="ECO:0000313" key="3">
    <source>
        <dbReference type="Proteomes" id="UP000469011"/>
    </source>
</evidence>
<dbReference type="EMBL" id="JAAAMG010000021">
    <property type="protein sequence ID" value="NDW06838.1"/>
    <property type="molecule type" value="Genomic_DNA"/>
</dbReference>
<dbReference type="AlphaFoldDB" id="A0A6N9TD91"/>
<gene>
    <name evidence="2" type="ORF">GTK09_20700</name>
</gene>
<feature type="region of interest" description="Disordered" evidence="1">
    <location>
        <begin position="1"/>
        <end position="22"/>
    </location>
</feature>
<organism evidence="2 3">
    <name type="scientific">Jiella pacifica</name>
    <dbReference type="NCBI Taxonomy" id="2696469"/>
    <lineage>
        <taxon>Bacteria</taxon>
        <taxon>Pseudomonadati</taxon>
        <taxon>Pseudomonadota</taxon>
        <taxon>Alphaproteobacteria</taxon>
        <taxon>Hyphomicrobiales</taxon>
        <taxon>Aurantimonadaceae</taxon>
        <taxon>Jiella</taxon>
    </lineage>
</organism>
<sequence>MSDAGEFVTTLGHPAPKRPDREDDSLIETFVGIAKAKRRLAGQLNVDPYTHYLPLADELGKVASYSAVGGFGIDKALGFVPGVGGMVISGLGTLDSVTDRTLDLDPGESAAANRERLEKLRMPEKTINELLLNDKLTPTEKTQAVGYLVALSGTSGLSSLASFVATSDTRRDAFAAVQALAYIASRVAKDDRIAGLHVIDDIPVVTVGGGKNVAVFTADALAWTPRNADQLTKLTRLVPGGGKAGGDRELRISGDVSALATKELRRLGWAVKANSFAALR</sequence>
<comment type="caution">
    <text evidence="2">The sequence shown here is derived from an EMBL/GenBank/DDBJ whole genome shotgun (WGS) entry which is preliminary data.</text>
</comment>
<protein>
    <submittedName>
        <fullName evidence="2">Uncharacterized protein</fullName>
    </submittedName>
</protein>
<dbReference type="RefSeq" id="WP_163465299.1">
    <property type="nucleotide sequence ID" value="NZ_JAAAMG010000021.1"/>
</dbReference>
<evidence type="ECO:0000256" key="1">
    <source>
        <dbReference type="SAM" id="MobiDB-lite"/>
    </source>
</evidence>
<dbReference type="Proteomes" id="UP000469011">
    <property type="component" value="Unassembled WGS sequence"/>
</dbReference>
<reference evidence="2 3" key="1">
    <citation type="submission" date="2020-01" db="EMBL/GenBank/DDBJ databases">
        <title>Jiella pacifica sp. nov.</title>
        <authorList>
            <person name="Xue Z."/>
            <person name="Zhu S."/>
            <person name="Chen J."/>
            <person name="Yang J."/>
        </authorList>
    </citation>
    <scope>NUCLEOTIDE SEQUENCE [LARGE SCALE GENOMIC DNA]</scope>
    <source>
        <strain evidence="2 3">40Bstr34</strain>
    </source>
</reference>